<dbReference type="Proteomes" id="UP000269721">
    <property type="component" value="Unassembled WGS sequence"/>
</dbReference>
<organism evidence="2 3">
    <name type="scientific">Blyttiomyces helicus</name>
    <dbReference type="NCBI Taxonomy" id="388810"/>
    <lineage>
        <taxon>Eukaryota</taxon>
        <taxon>Fungi</taxon>
        <taxon>Fungi incertae sedis</taxon>
        <taxon>Chytridiomycota</taxon>
        <taxon>Chytridiomycota incertae sedis</taxon>
        <taxon>Chytridiomycetes</taxon>
        <taxon>Chytridiomycetes incertae sedis</taxon>
        <taxon>Blyttiomyces</taxon>
    </lineage>
</organism>
<feature type="region of interest" description="Disordered" evidence="1">
    <location>
        <begin position="76"/>
        <end position="98"/>
    </location>
</feature>
<feature type="compositionally biased region" description="Pro residues" evidence="1">
    <location>
        <begin position="89"/>
        <end position="98"/>
    </location>
</feature>
<sequence>MPSFASRNRFRFKPSTPWGFRECSDQPLGDAIRTLAQPSFLLPSRFHHQRYSFAASLPEVIPSALCTSQVSSVAAAPPKIPTSSANEPPAEPAQAPRPPLLAHPLHCLRLPQLGAVAIRSPGTLIKFMQGGGGQSATRTERAAIVRILDLQIGDWLSVHASLARLIPRLAGLRALVVVEDGLDSFPWSRWTQGDAPIRVTTTVIGAILALCPKLVVLETTTLVKPPATSETEAVGVGDEDWFDHEAVARGVIKCLRLCDDRTYHEGPIDDRGLGVSEMLAQAHGTWDERVHPLSSSKVAE</sequence>
<protein>
    <submittedName>
        <fullName evidence="2">Uncharacterized protein</fullName>
    </submittedName>
</protein>
<evidence type="ECO:0000313" key="2">
    <source>
        <dbReference type="EMBL" id="RKO94065.1"/>
    </source>
</evidence>
<name>A0A4P9WP37_9FUNG</name>
<evidence type="ECO:0000313" key="3">
    <source>
        <dbReference type="Proteomes" id="UP000269721"/>
    </source>
</evidence>
<evidence type="ECO:0000256" key="1">
    <source>
        <dbReference type="SAM" id="MobiDB-lite"/>
    </source>
</evidence>
<proteinExistence type="predicted"/>
<reference evidence="3" key="1">
    <citation type="journal article" date="2018" name="Nat. Microbiol.">
        <title>Leveraging single-cell genomics to expand the fungal tree of life.</title>
        <authorList>
            <person name="Ahrendt S.R."/>
            <person name="Quandt C.A."/>
            <person name="Ciobanu D."/>
            <person name="Clum A."/>
            <person name="Salamov A."/>
            <person name="Andreopoulos B."/>
            <person name="Cheng J.F."/>
            <person name="Woyke T."/>
            <person name="Pelin A."/>
            <person name="Henrissat B."/>
            <person name="Reynolds N.K."/>
            <person name="Benny G.L."/>
            <person name="Smith M.E."/>
            <person name="James T.Y."/>
            <person name="Grigoriev I.V."/>
        </authorList>
    </citation>
    <scope>NUCLEOTIDE SEQUENCE [LARGE SCALE GENOMIC DNA]</scope>
</reference>
<accession>A0A4P9WP37</accession>
<keyword evidence="3" id="KW-1185">Reference proteome</keyword>
<dbReference type="AlphaFoldDB" id="A0A4P9WP37"/>
<dbReference type="EMBL" id="KZ994024">
    <property type="protein sequence ID" value="RKO94065.1"/>
    <property type="molecule type" value="Genomic_DNA"/>
</dbReference>
<gene>
    <name evidence="2" type="ORF">BDK51DRAFT_41674</name>
</gene>